<proteinExistence type="predicted"/>
<reference evidence="1 2" key="1">
    <citation type="journal article" date="2011" name="Science">
        <title>The ecoresponsive genome of Daphnia pulex.</title>
        <authorList>
            <person name="Colbourne J.K."/>
            <person name="Pfrender M.E."/>
            <person name="Gilbert D."/>
            <person name="Thomas W.K."/>
            <person name="Tucker A."/>
            <person name="Oakley T.H."/>
            <person name="Tokishita S."/>
            <person name="Aerts A."/>
            <person name="Arnold G.J."/>
            <person name="Basu M.K."/>
            <person name="Bauer D.J."/>
            <person name="Caceres C.E."/>
            <person name="Carmel L."/>
            <person name="Casola C."/>
            <person name="Choi J.H."/>
            <person name="Detter J.C."/>
            <person name="Dong Q."/>
            <person name="Dusheyko S."/>
            <person name="Eads B.D."/>
            <person name="Frohlich T."/>
            <person name="Geiler-Samerotte K.A."/>
            <person name="Gerlach D."/>
            <person name="Hatcher P."/>
            <person name="Jogdeo S."/>
            <person name="Krijgsveld J."/>
            <person name="Kriventseva E.V."/>
            <person name="Kultz D."/>
            <person name="Laforsch C."/>
            <person name="Lindquist E."/>
            <person name="Lopez J."/>
            <person name="Manak J.R."/>
            <person name="Muller J."/>
            <person name="Pangilinan J."/>
            <person name="Patwardhan R.P."/>
            <person name="Pitluck S."/>
            <person name="Pritham E.J."/>
            <person name="Rechtsteiner A."/>
            <person name="Rho M."/>
            <person name="Rogozin I.B."/>
            <person name="Sakarya O."/>
            <person name="Salamov A."/>
            <person name="Schaack S."/>
            <person name="Shapiro H."/>
            <person name="Shiga Y."/>
            <person name="Skalitzky C."/>
            <person name="Smith Z."/>
            <person name="Souvorov A."/>
            <person name="Sung W."/>
            <person name="Tang Z."/>
            <person name="Tsuchiya D."/>
            <person name="Tu H."/>
            <person name="Vos H."/>
            <person name="Wang M."/>
            <person name="Wolf Y.I."/>
            <person name="Yamagata H."/>
            <person name="Yamada T."/>
            <person name="Ye Y."/>
            <person name="Shaw J.R."/>
            <person name="Andrews J."/>
            <person name="Crease T.J."/>
            <person name="Tang H."/>
            <person name="Lucas S.M."/>
            <person name="Robertson H.M."/>
            <person name="Bork P."/>
            <person name="Koonin E.V."/>
            <person name="Zdobnov E.M."/>
            <person name="Grigoriev I.V."/>
            <person name="Lynch M."/>
            <person name="Boore J.L."/>
        </authorList>
    </citation>
    <scope>NUCLEOTIDE SEQUENCE [LARGE SCALE GENOMIC DNA]</scope>
</reference>
<organism evidence="1 2">
    <name type="scientific">Daphnia pulex</name>
    <name type="common">Water flea</name>
    <dbReference type="NCBI Taxonomy" id="6669"/>
    <lineage>
        <taxon>Eukaryota</taxon>
        <taxon>Metazoa</taxon>
        <taxon>Ecdysozoa</taxon>
        <taxon>Arthropoda</taxon>
        <taxon>Crustacea</taxon>
        <taxon>Branchiopoda</taxon>
        <taxon>Diplostraca</taxon>
        <taxon>Cladocera</taxon>
        <taxon>Anomopoda</taxon>
        <taxon>Daphniidae</taxon>
        <taxon>Daphnia</taxon>
    </lineage>
</organism>
<accession>E9G108</accession>
<gene>
    <name evidence="1" type="ORF">DAPPUDRAFT_236443</name>
</gene>
<evidence type="ECO:0000313" key="1">
    <source>
        <dbReference type="EMBL" id="EFX86583.1"/>
    </source>
</evidence>
<dbReference type="Proteomes" id="UP000000305">
    <property type="component" value="Unassembled WGS sequence"/>
</dbReference>
<protein>
    <submittedName>
        <fullName evidence="1">Uncharacterized protein</fullName>
    </submittedName>
</protein>
<evidence type="ECO:0000313" key="2">
    <source>
        <dbReference type="Proteomes" id="UP000000305"/>
    </source>
</evidence>
<dbReference type="HOGENOM" id="CLU_790527_0_0_1"/>
<name>E9G108_DAPPU</name>
<sequence length="344" mass="39961">MEDLSIHRRNELMTQMSIGIKPIPIPSIVNLQKERPVPVCMFIPLEGHGDKSHLDHYVKRVMQWCRGWDKEKAKEISRVSISDMQELCYTKAPKYYTTKAPDYYTTTYAALSYYTEALKYYSSPSYSTRGFEYYTDAPKYHTTKALEYCTTTHGAKDQYYTTTYVAPRYYTKAPECYIEATNYYTTKASDYYTATYAAQLITPRLPNTTPPRHRSATPLHIMGKYSLTTLRLECYTTKAPKYYTTAHVSPSYYTECPKPQVLRLRTTNEDAPANYNNAPMYYSVPSYYTEDLTCYTTEILKYCTTTYVSPANTTKAAEYYTTKVAEYYTTKTTLLRSTTRFRAK</sequence>
<keyword evidence="2" id="KW-1185">Reference proteome</keyword>
<dbReference type="KEGG" id="dpx:DAPPUDRAFT_236443"/>
<dbReference type="PhylomeDB" id="E9G108"/>
<dbReference type="EMBL" id="GL732529">
    <property type="protein sequence ID" value="EFX86583.1"/>
    <property type="molecule type" value="Genomic_DNA"/>
</dbReference>
<dbReference type="OrthoDB" id="10068079at2759"/>
<dbReference type="PANTHER" id="PTHR23263">
    <property type="entry name" value="SMALL PROLINE-RICH PROTEIN"/>
    <property type="match status" value="1"/>
</dbReference>
<dbReference type="PANTHER" id="PTHR23263:SF124">
    <property type="entry name" value="SMALL PROLINE-RICH PROTEIN 3"/>
    <property type="match status" value="1"/>
</dbReference>
<dbReference type="InParanoid" id="E9G108"/>
<dbReference type="AlphaFoldDB" id="E9G108"/>